<keyword evidence="7" id="KW-1185">Reference proteome</keyword>
<feature type="domain" description="HTH luxR-type" evidence="4">
    <location>
        <begin position="139"/>
        <end position="204"/>
    </location>
</feature>
<evidence type="ECO:0000259" key="5">
    <source>
        <dbReference type="PROSITE" id="PS50110"/>
    </source>
</evidence>
<keyword evidence="2 6" id="KW-0238">DNA-binding</keyword>
<dbReference type="InterPro" id="IPR051015">
    <property type="entry name" value="EvgA-like"/>
</dbReference>
<evidence type="ECO:0000313" key="7">
    <source>
        <dbReference type="Proteomes" id="UP000599074"/>
    </source>
</evidence>
<accession>A0A8J3TG58</accession>
<evidence type="ECO:0000259" key="4">
    <source>
        <dbReference type="PROSITE" id="PS50043"/>
    </source>
</evidence>
<evidence type="ECO:0000256" key="2">
    <source>
        <dbReference type="ARBA" id="ARBA00023125"/>
    </source>
</evidence>
<dbReference type="GO" id="GO:0003677">
    <property type="term" value="F:DNA binding"/>
    <property type="evidence" value="ECO:0007669"/>
    <property type="project" value="UniProtKB-KW"/>
</dbReference>
<dbReference type="InterPro" id="IPR000792">
    <property type="entry name" value="Tscrpt_reg_LuxR_C"/>
</dbReference>
<dbReference type="InterPro" id="IPR001789">
    <property type="entry name" value="Sig_transdc_resp-reg_receiver"/>
</dbReference>
<dbReference type="PROSITE" id="PS50110">
    <property type="entry name" value="RESPONSE_REGULATORY"/>
    <property type="match status" value="1"/>
</dbReference>
<dbReference type="EMBL" id="BOON01000039">
    <property type="protein sequence ID" value="GII24537.1"/>
    <property type="molecule type" value="Genomic_DNA"/>
</dbReference>
<dbReference type="PANTHER" id="PTHR45566:SF2">
    <property type="entry name" value="NARL SUBFAMILY"/>
    <property type="match status" value="1"/>
</dbReference>
<dbReference type="SUPFAM" id="SSF52172">
    <property type="entry name" value="CheY-like"/>
    <property type="match status" value="1"/>
</dbReference>
<evidence type="ECO:0000256" key="3">
    <source>
        <dbReference type="PROSITE-ProRule" id="PRU00169"/>
    </source>
</evidence>
<comment type="caution">
    <text evidence="6">The sequence shown here is derived from an EMBL/GenBank/DDBJ whole genome shotgun (WGS) entry which is preliminary data.</text>
</comment>
<dbReference type="Proteomes" id="UP000599074">
    <property type="component" value="Unassembled WGS sequence"/>
</dbReference>
<protein>
    <submittedName>
        <fullName evidence="6">DNA-binding response regulator</fullName>
    </submittedName>
</protein>
<sequence>MSSIRLVAVDEHVLLRLGLASVLAGSSDIALVGEAASAAEAERVVEETNPHVVTLELVLPGGDGITTASKLRAKRPDLGIVLLTASNDDALLYRALDAGLSAYVTKSSPVSAVLTALRHAAAAPTSFTAPGLQTALTRRQAQSSLLSPRERQVLLLMRDGTSLPAIALQLQVSEATVKTYVSRLYSKLRVNNRAQALMVAVNQGLLPTSDAA</sequence>
<dbReference type="Pfam" id="PF00072">
    <property type="entry name" value="Response_reg"/>
    <property type="match status" value="1"/>
</dbReference>
<reference evidence="6" key="1">
    <citation type="submission" date="2021-01" db="EMBL/GenBank/DDBJ databases">
        <title>Whole genome shotgun sequence of Planosporangium mesophilum NBRC 109066.</title>
        <authorList>
            <person name="Komaki H."/>
            <person name="Tamura T."/>
        </authorList>
    </citation>
    <scope>NUCLEOTIDE SEQUENCE</scope>
    <source>
        <strain evidence="6">NBRC 109066</strain>
    </source>
</reference>
<gene>
    <name evidence="6" type="ORF">Pme01_41340</name>
</gene>
<organism evidence="6 7">
    <name type="scientific">Planosporangium mesophilum</name>
    <dbReference type="NCBI Taxonomy" id="689768"/>
    <lineage>
        <taxon>Bacteria</taxon>
        <taxon>Bacillati</taxon>
        <taxon>Actinomycetota</taxon>
        <taxon>Actinomycetes</taxon>
        <taxon>Micromonosporales</taxon>
        <taxon>Micromonosporaceae</taxon>
        <taxon>Planosporangium</taxon>
    </lineage>
</organism>
<name>A0A8J3TG58_9ACTN</name>
<dbReference type="SUPFAM" id="SSF46894">
    <property type="entry name" value="C-terminal effector domain of the bipartite response regulators"/>
    <property type="match status" value="1"/>
</dbReference>
<proteinExistence type="predicted"/>
<dbReference type="GO" id="GO:0000160">
    <property type="term" value="P:phosphorelay signal transduction system"/>
    <property type="evidence" value="ECO:0007669"/>
    <property type="project" value="InterPro"/>
</dbReference>
<dbReference type="CDD" id="cd06170">
    <property type="entry name" value="LuxR_C_like"/>
    <property type="match status" value="1"/>
</dbReference>
<dbReference type="AlphaFoldDB" id="A0A8J3TG58"/>
<evidence type="ECO:0000313" key="6">
    <source>
        <dbReference type="EMBL" id="GII24537.1"/>
    </source>
</evidence>
<dbReference type="GO" id="GO:0006355">
    <property type="term" value="P:regulation of DNA-templated transcription"/>
    <property type="evidence" value="ECO:0007669"/>
    <property type="project" value="InterPro"/>
</dbReference>
<dbReference type="CDD" id="cd17535">
    <property type="entry name" value="REC_NarL-like"/>
    <property type="match status" value="1"/>
</dbReference>
<dbReference type="InterPro" id="IPR016032">
    <property type="entry name" value="Sig_transdc_resp-reg_C-effctor"/>
</dbReference>
<dbReference type="Gene3D" id="3.40.50.2300">
    <property type="match status" value="1"/>
</dbReference>
<dbReference type="PROSITE" id="PS50043">
    <property type="entry name" value="HTH_LUXR_2"/>
    <property type="match status" value="1"/>
</dbReference>
<feature type="domain" description="Response regulatory" evidence="5">
    <location>
        <begin position="5"/>
        <end position="121"/>
    </location>
</feature>
<dbReference type="SMART" id="SM00421">
    <property type="entry name" value="HTH_LUXR"/>
    <property type="match status" value="1"/>
</dbReference>
<dbReference type="PRINTS" id="PR00038">
    <property type="entry name" value="HTHLUXR"/>
</dbReference>
<evidence type="ECO:0000256" key="1">
    <source>
        <dbReference type="ARBA" id="ARBA00022553"/>
    </source>
</evidence>
<comment type="caution">
    <text evidence="3">Lacks conserved residue(s) required for the propagation of feature annotation.</text>
</comment>
<dbReference type="InterPro" id="IPR011006">
    <property type="entry name" value="CheY-like_superfamily"/>
</dbReference>
<dbReference type="RefSeq" id="WP_168117042.1">
    <property type="nucleotide sequence ID" value="NZ_BOON01000039.1"/>
</dbReference>
<dbReference type="SMART" id="SM00448">
    <property type="entry name" value="REC"/>
    <property type="match status" value="1"/>
</dbReference>
<dbReference type="PANTHER" id="PTHR45566">
    <property type="entry name" value="HTH-TYPE TRANSCRIPTIONAL REGULATOR YHJB-RELATED"/>
    <property type="match status" value="1"/>
</dbReference>
<dbReference type="Pfam" id="PF00196">
    <property type="entry name" value="GerE"/>
    <property type="match status" value="1"/>
</dbReference>
<dbReference type="InterPro" id="IPR058245">
    <property type="entry name" value="NreC/VraR/RcsB-like_REC"/>
</dbReference>
<keyword evidence="1" id="KW-0597">Phosphoprotein</keyword>